<accession>H1YEW0</accession>
<reference evidence="1" key="1">
    <citation type="submission" date="2011-09" db="EMBL/GenBank/DDBJ databases">
        <title>The permanent draft genome of Mucilaginibacter paludis DSM 18603.</title>
        <authorList>
            <consortium name="US DOE Joint Genome Institute (JGI-PGF)"/>
            <person name="Lucas S."/>
            <person name="Han J."/>
            <person name="Lapidus A."/>
            <person name="Bruce D."/>
            <person name="Goodwin L."/>
            <person name="Pitluck S."/>
            <person name="Peters L."/>
            <person name="Kyrpides N."/>
            <person name="Mavromatis K."/>
            <person name="Ivanova N."/>
            <person name="Mikhailova N."/>
            <person name="Held B."/>
            <person name="Detter J.C."/>
            <person name="Tapia R."/>
            <person name="Han C."/>
            <person name="Land M."/>
            <person name="Hauser L."/>
            <person name="Markowitz V."/>
            <person name="Cheng J.-F."/>
            <person name="Hugenholtz P."/>
            <person name="Woyke T."/>
            <person name="Wu D."/>
            <person name="Tindall B."/>
            <person name="Brambilla E."/>
            <person name="Klenk H.-P."/>
            <person name="Eisen J.A."/>
        </authorList>
    </citation>
    <scope>NUCLEOTIDE SEQUENCE [LARGE SCALE GENOMIC DNA]</scope>
    <source>
        <strain evidence="1">DSM 18603</strain>
    </source>
</reference>
<evidence type="ECO:0000313" key="2">
    <source>
        <dbReference type="Proteomes" id="UP000002774"/>
    </source>
</evidence>
<dbReference type="EMBL" id="CM001403">
    <property type="protein sequence ID" value="EHQ24377.1"/>
    <property type="molecule type" value="Genomic_DNA"/>
</dbReference>
<protein>
    <submittedName>
        <fullName evidence="1">Uncharacterized protein</fullName>
    </submittedName>
</protein>
<dbReference type="Proteomes" id="UP000002774">
    <property type="component" value="Chromosome"/>
</dbReference>
<organism evidence="1 2">
    <name type="scientific">Mucilaginibacter paludis DSM 18603</name>
    <dbReference type="NCBI Taxonomy" id="714943"/>
    <lineage>
        <taxon>Bacteria</taxon>
        <taxon>Pseudomonadati</taxon>
        <taxon>Bacteroidota</taxon>
        <taxon>Sphingobacteriia</taxon>
        <taxon>Sphingobacteriales</taxon>
        <taxon>Sphingobacteriaceae</taxon>
        <taxon>Mucilaginibacter</taxon>
    </lineage>
</organism>
<proteinExistence type="predicted"/>
<keyword evidence="2" id="KW-1185">Reference proteome</keyword>
<dbReference type="STRING" id="714943.Mucpa_0177"/>
<name>H1YEW0_9SPHI</name>
<gene>
    <name evidence="1" type="ORF">Mucpa_0177</name>
</gene>
<sequence length="56" mass="6301">MSSNHLITKQLPKKSPLLRLNCPGTYSKKPIRGLCIPLASINAFYLLQVHQEILPD</sequence>
<dbReference type="AlphaFoldDB" id="H1YEW0"/>
<evidence type="ECO:0000313" key="1">
    <source>
        <dbReference type="EMBL" id="EHQ24377.1"/>
    </source>
</evidence>
<dbReference type="HOGENOM" id="CLU_3009372_0_0_10"/>